<evidence type="ECO:0000313" key="2">
    <source>
        <dbReference type="Proteomes" id="UP001201463"/>
    </source>
</evidence>
<reference evidence="1 2" key="1">
    <citation type="submission" date="2021-12" db="EMBL/GenBank/DDBJ databases">
        <title>Genome seq of p7.</title>
        <authorList>
            <person name="Seo T."/>
        </authorList>
    </citation>
    <scope>NUCLEOTIDE SEQUENCE [LARGE SCALE GENOMIC DNA]</scope>
    <source>
        <strain evidence="1 2">P7</strain>
    </source>
</reference>
<proteinExistence type="predicted"/>
<evidence type="ECO:0000313" key="1">
    <source>
        <dbReference type="EMBL" id="MCE4540083.1"/>
    </source>
</evidence>
<gene>
    <name evidence="1" type="ORF">LXT12_22795</name>
</gene>
<dbReference type="EMBL" id="JAJTWT010000013">
    <property type="protein sequence ID" value="MCE4540083.1"/>
    <property type="molecule type" value="Genomic_DNA"/>
</dbReference>
<organism evidence="1 2">
    <name type="scientific">Pelomonas caseinilytica</name>
    <dbReference type="NCBI Taxonomy" id="2906763"/>
    <lineage>
        <taxon>Bacteria</taxon>
        <taxon>Pseudomonadati</taxon>
        <taxon>Pseudomonadota</taxon>
        <taxon>Betaproteobacteria</taxon>
        <taxon>Burkholderiales</taxon>
        <taxon>Sphaerotilaceae</taxon>
        <taxon>Roseateles</taxon>
    </lineage>
</organism>
<sequence length="244" mass="27441">MGAPLAARAGGDLLRVSYNDDYAPYSYTEAPEGAVLGVLPQVLQLAFGLALPGLRLEHTARPWRRAQSRVESGQADALCTFASDDRRRYALFNRVPVVTLEPHLFFSAAHPRRRELEQLTSRDALKAFRLVDQRGNQWAEQQFADFPNVEWVTSHDASYRMVLSGHVDVHVVLSPLVTLWRLRKLNLHQAIVSAPAPFVAPAVPFHLGIRKALPQAQPWLDALDGQLQQPRVRERVQAIERGFM</sequence>
<dbReference type="SUPFAM" id="SSF53850">
    <property type="entry name" value="Periplasmic binding protein-like II"/>
    <property type="match status" value="1"/>
</dbReference>
<dbReference type="Proteomes" id="UP001201463">
    <property type="component" value="Unassembled WGS sequence"/>
</dbReference>
<dbReference type="Gene3D" id="3.40.190.10">
    <property type="entry name" value="Periplasmic binding protein-like II"/>
    <property type="match status" value="2"/>
</dbReference>
<protein>
    <submittedName>
        <fullName evidence="1">Transporter substrate-binding domain-containing protein</fullName>
    </submittedName>
</protein>
<name>A0ABS8XJY2_9BURK</name>
<comment type="caution">
    <text evidence="1">The sequence shown here is derived from an EMBL/GenBank/DDBJ whole genome shotgun (WGS) entry which is preliminary data.</text>
</comment>
<accession>A0ABS8XJY2</accession>
<dbReference type="RefSeq" id="WP_233394599.1">
    <property type="nucleotide sequence ID" value="NZ_JAJTWT010000013.1"/>
</dbReference>
<keyword evidence="2" id="KW-1185">Reference proteome</keyword>